<organism evidence="6 7">
    <name type="scientific">Microvirga terrestris</name>
    <dbReference type="NCBI Taxonomy" id="2791024"/>
    <lineage>
        <taxon>Bacteria</taxon>
        <taxon>Pseudomonadati</taxon>
        <taxon>Pseudomonadota</taxon>
        <taxon>Alphaproteobacteria</taxon>
        <taxon>Hyphomicrobiales</taxon>
        <taxon>Methylobacteriaceae</taxon>
        <taxon>Microvirga</taxon>
    </lineage>
</organism>
<feature type="chain" id="PRO_5045835471" evidence="4">
    <location>
        <begin position="31"/>
        <end position="1056"/>
    </location>
</feature>
<gene>
    <name evidence="6" type="ORF">I2H36_17560</name>
</gene>
<dbReference type="PANTHER" id="PTHR45586">
    <property type="entry name" value="TPR REPEAT-CONTAINING PROTEIN PA4667"/>
    <property type="match status" value="1"/>
</dbReference>
<keyword evidence="7" id="KW-1185">Reference proteome</keyword>
<accession>A0ABS0HWF6</accession>
<feature type="domain" description="Tetratrico peptide repeat group 5" evidence="5">
    <location>
        <begin position="336"/>
        <end position="381"/>
    </location>
</feature>
<dbReference type="Pfam" id="PF12688">
    <property type="entry name" value="TPR_5"/>
    <property type="match status" value="2"/>
</dbReference>
<keyword evidence="2" id="KW-0802">TPR repeat</keyword>
<protein>
    <submittedName>
        <fullName evidence="6">Tetratricopeptide repeat protein</fullName>
    </submittedName>
</protein>
<feature type="domain" description="Tetratrico peptide repeat group 5" evidence="5">
    <location>
        <begin position="456"/>
        <end position="568"/>
    </location>
</feature>
<feature type="signal peptide" evidence="4">
    <location>
        <begin position="1"/>
        <end position="30"/>
    </location>
</feature>
<dbReference type="EMBL" id="JADQDN010000012">
    <property type="protein sequence ID" value="MBF9197848.1"/>
    <property type="molecule type" value="Genomic_DNA"/>
</dbReference>
<evidence type="ECO:0000256" key="1">
    <source>
        <dbReference type="ARBA" id="ARBA00022737"/>
    </source>
</evidence>
<reference evidence="6 7" key="1">
    <citation type="submission" date="2020-11" db="EMBL/GenBank/DDBJ databases">
        <authorList>
            <person name="Kim M.K."/>
        </authorList>
    </citation>
    <scope>NUCLEOTIDE SEQUENCE [LARGE SCALE GENOMIC DNA]</scope>
    <source>
        <strain evidence="6 7">BT290</strain>
    </source>
</reference>
<sequence length="1056" mass="117227">MYKRRLALRIRFASLAFLCGFGLAASSALAQSAQDFVEQARQAASTNENQEAARLFEQAINFAPERRNELLLEYADQVAYSGRPGDAVPLYRERLNDPAIDAANRERAERGLAFALLWSIRFQEAIPAWEARLRVDPASDESRKALSDALVGAARQAGERSDNANARTLFSRAIETAPQRRQELLPELADQTAYAGQPDQAVLLYQEALRNGSRPEDQQRRLRRGLAFALLWSGQFPAAVAALEGVLRASPDDAQVRQGLAEARTGAERSRAQTAQPSQAAPAPVQRAPVTAPVSPADAAVAAAREAAGRGANREAASLFERAISLDPSKRGQISREYADQLAFSGEPGRAVPLYREVLARQDLRAVERQQATRSLAFALLWSSQFQPAIEAWGNILQADRSDAEARKALSDSYVGAARQSAESTRNADAASYFRRAIETAPQRRQELLPEYADQTAYSGNPAGAVPLYREALGDGQRSDAERRRVRRGLAFALLWSNQFREAIAAWQPLFRENPRDEEARKAFSDALVGAARQAAGQTRNAEAVNLFERALTVMPGRRRELLREYAEQVLYAGQPLRAIPLFQKVLQRADLNAQERRDARLGLARALAWSGQQKLAIPVFSEILASNDTDVDALIGRGNALNDITEHKSALVDFEVVLSLQPGNVEAIRGAATAERSMGLPQAALARLDPLLASGDRNPATLFIAAQARREMGRPDLSEGYARAVLAQKPADPGALALLDQLYLERRPLTRIESWYARRSDDLAIWSLQASHELTFNDGLTKFGPQARFMRFRGDDFPSVDMSSIGIAGQHRFGDHVEFKSSVFLNVEDESRRNRPDGDEDQDVTLTHDTSLSLIASDVFRFDLNLARHYADENTYSIVNDVLENDFGLKTVVTPDNATRFAAQAIYSHYSDGNERIWGQVEFAKRFTANPYFWLGARYTAFEFAEVVDNGYWNPKRYQSLEASVQFYGPLAERWWFDLQGAAGYGWSEPGEGGFVSYASARLNYDFTSQTTFALYASHLISYARSSEDDGNFNTGEDDEPFSRWSLGGELRIRW</sequence>
<dbReference type="Proteomes" id="UP000611708">
    <property type="component" value="Unassembled WGS sequence"/>
</dbReference>
<proteinExistence type="predicted"/>
<evidence type="ECO:0000313" key="7">
    <source>
        <dbReference type="Proteomes" id="UP000611708"/>
    </source>
</evidence>
<evidence type="ECO:0000313" key="6">
    <source>
        <dbReference type="EMBL" id="MBF9197848.1"/>
    </source>
</evidence>
<evidence type="ECO:0000259" key="5">
    <source>
        <dbReference type="Pfam" id="PF12688"/>
    </source>
</evidence>
<evidence type="ECO:0000256" key="4">
    <source>
        <dbReference type="SAM" id="SignalP"/>
    </source>
</evidence>
<dbReference type="SMART" id="SM00028">
    <property type="entry name" value="TPR"/>
    <property type="match status" value="11"/>
</dbReference>
<name>A0ABS0HWF6_9HYPH</name>
<evidence type="ECO:0000256" key="3">
    <source>
        <dbReference type="SAM" id="MobiDB-lite"/>
    </source>
</evidence>
<feature type="region of interest" description="Disordered" evidence="3">
    <location>
        <begin position="259"/>
        <end position="288"/>
    </location>
</feature>
<feature type="compositionally biased region" description="Low complexity" evidence="3">
    <location>
        <begin position="272"/>
        <end position="288"/>
    </location>
</feature>
<dbReference type="InterPro" id="IPR011990">
    <property type="entry name" value="TPR-like_helical_dom_sf"/>
</dbReference>
<dbReference type="RefSeq" id="WP_196265201.1">
    <property type="nucleotide sequence ID" value="NZ_JADQDN010000012.1"/>
</dbReference>
<evidence type="ECO:0000256" key="2">
    <source>
        <dbReference type="ARBA" id="ARBA00022803"/>
    </source>
</evidence>
<keyword evidence="4" id="KW-0732">Signal</keyword>
<dbReference type="Gene3D" id="1.25.40.10">
    <property type="entry name" value="Tetratricopeptide repeat domain"/>
    <property type="match status" value="4"/>
</dbReference>
<dbReference type="InterPro" id="IPR051012">
    <property type="entry name" value="CellSynth/LPSAsmb/PSIAsmb"/>
</dbReference>
<keyword evidence="1" id="KW-0677">Repeat</keyword>
<comment type="caution">
    <text evidence="6">The sequence shown here is derived from an EMBL/GenBank/DDBJ whole genome shotgun (WGS) entry which is preliminary data.</text>
</comment>
<dbReference type="Pfam" id="PF14559">
    <property type="entry name" value="TPR_19"/>
    <property type="match status" value="1"/>
</dbReference>
<dbReference type="InterPro" id="IPR041656">
    <property type="entry name" value="TPR_5"/>
</dbReference>
<dbReference type="InterPro" id="IPR019734">
    <property type="entry name" value="TPR_rpt"/>
</dbReference>
<dbReference type="PANTHER" id="PTHR45586:SF1">
    <property type="entry name" value="LIPOPOLYSACCHARIDE ASSEMBLY PROTEIN B"/>
    <property type="match status" value="1"/>
</dbReference>
<dbReference type="SUPFAM" id="SSF48452">
    <property type="entry name" value="TPR-like"/>
    <property type="match status" value="3"/>
</dbReference>